<dbReference type="SMART" id="SM00487">
    <property type="entry name" value="DEXDc"/>
    <property type="match status" value="1"/>
</dbReference>
<dbReference type="InterPro" id="IPR057342">
    <property type="entry name" value="DEXDc_RapA"/>
</dbReference>
<dbReference type="PROSITE" id="PS51192">
    <property type="entry name" value="HELICASE_ATP_BIND_1"/>
    <property type="match status" value="1"/>
</dbReference>
<protein>
    <submittedName>
        <fullName evidence="9">Helicase</fullName>
    </submittedName>
</protein>
<feature type="coiled-coil region" evidence="5">
    <location>
        <begin position="457"/>
        <end position="487"/>
    </location>
</feature>
<comment type="caution">
    <text evidence="9">The sequence shown here is derived from an EMBL/GenBank/DDBJ whole genome shotgun (WGS) entry which is preliminary data.</text>
</comment>
<dbReference type="EMBL" id="WKJQ01000001">
    <property type="protein sequence ID" value="MRW97204.1"/>
    <property type="molecule type" value="Genomic_DNA"/>
</dbReference>
<dbReference type="GO" id="GO:0005524">
    <property type="term" value="F:ATP binding"/>
    <property type="evidence" value="ECO:0007669"/>
    <property type="project" value="UniProtKB-KW"/>
</dbReference>
<evidence type="ECO:0000256" key="2">
    <source>
        <dbReference type="ARBA" id="ARBA00022801"/>
    </source>
</evidence>
<evidence type="ECO:0000256" key="6">
    <source>
        <dbReference type="SAM" id="MobiDB-lite"/>
    </source>
</evidence>
<evidence type="ECO:0000313" key="10">
    <source>
        <dbReference type="Proteomes" id="UP000443423"/>
    </source>
</evidence>
<dbReference type="GO" id="GO:0004386">
    <property type="term" value="F:helicase activity"/>
    <property type="evidence" value="ECO:0007669"/>
    <property type="project" value="UniProtKB-KW"/>
</dbReference>
<feature type="coiled-coil region" evidence="5">
    <location>
        <begin position="394"/>
        <end position="421"/>
    </location>
</feature>
<dbReference type="InterPro" id="IPR038718">
    <property type="entry name" value="SNF2-like_sf"/>
</dbReference>
<accession>A0A6A8G803</accession>
<dbReference type="Gene3D" id="3.40.50.10810">
    <property type="entry name" value="Tandem AAA-ATPase domain"/>
    <property type="match status" value="1"/>
</dbReference>
<sequence>MSSYHSNYVRPGSVIENRNRLWRVDRVEGDEVVATALGGTAADTHRFYSPIENISEGSLEPPNPSKIGNPQYQRLLLQAHQLSMLHGTAPLVSLQRSRVIPTEYQLTPVVMALDMPRVRMLLADDVGLGKTIEAGLITSELLARNRAERILIITPANLREQWKDAFNHFFHIDAQIISTRHRKAMEKELPPGANPWEHHSKLIASIDYAKQPSVRNQILEQDWDLCIIDEAHNAAKPHQTSADQTVDMQRWNVATDLADHAKHLLLLTATPHNGYSDSFASLLRMLDVGAVSGPQHEPYINRDVAKKHVVQRRRDDVKEWFKDDDQESPFPDRDQDEVYVRPTTYEKEVLDAVRTYGDTLLSTASSGSAHGQTLARWSIIHFLKRTLSSPEALRRSLSNRREKLEERLEEAEEDVIEEDAGITEEVARANALDNDTGEQYSEDEAGQRVERVVTGDKTAIEHELEVLEEVAEKAERVTKTRDSKLQELLKNTLRNRLNTDQRVIIFTKYTDTLEYLADQIAESGRYDDCDLFTLHGKLSEGQRRDRFSDFENSNRAILVSTDVISEGMNLQHACNQIIHYELPWNPNRLEQRNGRVDRYGQPKNVAYIRTMVVEDEMDAAILQTLVKKAEQIRSDYGFSPPYFGDDTGVLSIIEEQGLDVGIPQTTLDEFTQQTPDQGSSNAFDEDTLERIKSDSFYGHTEVNLQDVRDRLQETQERMGGENGLQRFVRSSLNLFGCPMEMNADSTYSVTVTDDRLLSGDVKREYEQVTFDARHAEEHQGVEMLDVAHPLVQRLIEVSKQTAFTDEDRNGRTAAQGSAEVNEDTAVYTILARYVAHTEPDPTIMEELVEVAIPLFGDEPLEMSEIDTITDSEAKPAGRAEQEIKADLQDALDHPQLEAAIDDRVSTRQSEIEAERTSMRERLESVSDSDWLEGIDDVTVGSTDLLAVTLYYPN</sequence>
<dbReference type="PANTHER" id="PTHR45766:SF6">
    <property type="entry name" value="SWI_SNF-RELATED MATRIX-ASSOCIATED ACTIN-DEPENDENT REGULATOR OF CHROMATIN SUBFAMILY A-LIKE PROTEIN 1"/>
    <property type="match status" value="1"/>
</dbReference>
<dbReference type="CDD" id="cd18011">
    <property type="entry name" value="DEXDc_RapA"/>
    <property type="match status" value="1"/>
</dbReference>
<proteinExistence type="predicted"/>
<dbReference type="InterPro" id="IPR014001">
    <property type="entry name" value="Helicase_ATP-bd"/>
</dbReference>
<dbReference type="InterPro" id="IPR001650">
    <property type="entry name" value="Helicase_C-like"/>
</dbReference>
<dbReference type="Pfam" id="PF00176">
    <property type="entry name" value="SNF2-rel_dom"/>
    <property type="match status" value="1"/>
</dbReference>
<evidence type="ECO:0000313" key="9">
    <source>
        <dbReference type="EMBL" id="MRW97204.1"/>
    </source>
</evidence>
<dbReference type="GO" id="GO:0140097">
    <property type="term" value="F:catalytic activity, acting on DNA"/>
    <property type="evidence" value="ECO:0007669"/>
    <property type="project" value="UniProtKB-ARBA"/>
</dbReference>
<evidence type="ECO:0000256" key="4">
    <source>
        <dbReference type="ARBA" id="ARBA00022840"/>
    </source>
</evidence>
<evidence type="ECO:0000256" key="1">
    <source>
        <dbReference type="ARBA" id="ARBA00022741"/>
    </source>
</evidence>
<keyword evidence="3 9" id="KW-0347">Helicase</keyword>
<keyword evidence="2" id="KW-0378">Hydrolase</keyword>
<feature type="region of interest" description="Disordered" evidence="6">
    <location>
        <begin position="903"/>
        <end position="923"/>
    </location>
</feature>
<evidence type="ECO:0000256" key="5">
    <source>
        <dbReference type="SAM" id="Coils"/>
    </source>
</evidence>
<feature type="domain" description="Helicase ATP-binding" evidence="7">
    <location>
        <begin position="111"/>
        <end position="289"/>
    </location>
</feature>
<gene>
    <name evidence="9" type="ORF">GJR99_11555</name>
</gene>
<evidence type="ECO:0000256" key="3">
    <source>
        <dbReference type="ARBA" id="ARBA00022806"/>
    </source>
</evidence>
<keyword evidence="5" id="KW-0175">Coiled coil</keyword>
<dbReference type="InterPro" id="IPR049730">
    <property type="entry name" value="SNF2/RAD54-like_C"/>
</dbReference>
<evidence type="ECO:0000259" key="7">
    <source>
        <dbReference type="PROSITE" id="PS51192"/>
    </source>
</evidence>
<keyword evidence="1" id="KW-0547">Nucleotide-binding</keyword>
<dbReference type="GO" id="GO:0016787">
    <property type="term" value="F:hydrolase activity"/>
    <property type="evidence" value="ECO:0007669"/>
    <property type="project" value="UniProtKB-KW"/>
</dbReference>
<dbReference type="InterPro" id="IPR027417">
    <property type="entry name" value="P-loop_NTPase"/>
</dbReference>
<dbReference type="AlphaFoldDB" id="A0A6A8G803"/>
<dbReference type="OrthoDB" id="6396at2157"/>
<dbReference type="Proteomes" id="UP000443423">
    <property type="component" value="Unassembled WGS sequence"/>
</dbReference>
<evidence type="ECO:0000259" key="8">
    <source>
        <dbReference type="PROSITE" id="PS51194"/>
    </source>
</evidence>
<keyword evidence="10" id="KW-1185">Reference proteome</keyword>
<dbReference type="PROSITE" id="PS51194">
    <property type="entry name" value="HELICASE_CTER"/>
    <property type="match status" value="1"/>
</dbReference>
<dbReference type="SUPFAM" id="SSF52540">
    <property type="entry name" value="P-loop containing nucleoside triphosphate hydrolases"/>
    <property type="match status" value="2"/>
</dbReference>
<dbReference type="PANTHER" id="PTHR45766">
    <property type="entry name" value="DNA ANNEALING HELICASE AND ENDONUCLEASE ZRANB3 FAMILY MEMBER"/>
    <property type="match status" value="1"/>
</dbReference>
<keyword evidence="4" id="KW-0067">ATP-binding</keyword>
<dbReference type="InterPro" id="IPR000330">
    <property type="entry name" value="SNF2_N"/>
</dbReference>
<dbReference type="CDD" id="cd18793">
    <property type="entry name" value="SF2_C_SNF"/>
    <property type="match status" value="1"/>
</dbReference>
<name>A0A6A8G803_9EURY</name>
<dbReference type="Gene3D" id="3.40.50.300">
    <property type="entry name" value="P-loop containing nucleotide triphosphate hydrolases"/>
    <property type="match status" value="1"/>
</dbReference>
<organism evidence="9 10">
    <name type="scientific">Haloferax marinum</name>
    <dbReference type="NCBI Taxonomy" id="2666143"/>
    <lineage>
        <taxon>Archaea</taxon>
        <taxon>Methanobacteriati</taxon>
        <taxon>Methanobacteriota</taxon>
        <taxon>Stenosarchaea group</taxon>
        <taxon>Halobacteria</taxon>
        <taxon>Halobacteriales</taxon>
        <taxon>Haloferacaceae</taxon>
        <taxon>Haloferax</taxon>
    </lineage>
</organism>
<reference evidence="9 10" key="1">
    <citation type="submission" date="2019-11" db="EMBL/GenBank/DDBJ databases">
        <title>Whole genome sequence of Haloferax sp. MBLA0078.</title>
        <authorList>
            <person name="Seo M.-J."/>
            <person name="Cho E.-S."/>
        </authorList>
    </citation>
    <scope>NUCLEOTIDE SEQUENCE [LARGE SCALE GENOMIC DNA]</scope>
    <source>
        <strain evidence="9 10">MBLA0078</strain>
    </source>
</reference>
<feature type="domain" description="Helicase C-terminal" evidence="8">
    <location>
        <begin position="484"/>
        <end position="647"/>
    </location>
</feature>
<dbReference type="SMART" id="SM00490">
    <property type="entry name" value="HELICc"/>
    <property type="match status" value="1"/>
</dbReference>
<dbReference type="Pfam" id="PF00271">
    <property type="entry name" value="Helicase_C"/>
    <property type="match status" value="1"/>
</dbReference>